<keyword evidence="1" id="KW-0472">Membrane</keyword>
<keyword evidence="1" id="KW-1133">Transmembrane helix</keyword>
<organism evidence="2 3">
    <name type="scientific">Natronocella acetinitrilica</name>
    <dbReference type="NCBI Taxonomy" id="414046"/>
    <lineage>
        <taxon>Bacteria</taxon>
        <taxon>Pseudomonadati</taxon>
        <taxon>Pseudomonadota</taxon>
        <taxon>Gammaproteobacteria</taxon>
        <taxon>Chromatiales</taxon>
        <taxon>Ectothiorhodospiraceae</taxon>
        <taxon>Natronocella</taxon>
    </lineage>
</organism>
<dbReference type="GO" id="GO:0009389">
    <property type="term" value="F:dimethyl sulfoxide reductase activity"/>
    <property type="evidence" value="ECO:0007669"/>
    <property type="project" value="TreeGrafter"/>
</dbReference>
<feature type="transmembrane region" description="Helical" evidence="1">
    <location>
        <begin position="252"/>
        <end position="270"/>
    </location>
</feature>
<dbReference type="GO" id="GO:0005886">
    <property type="term" value="C:plasma membrane"/>
    <property type="evidence" value="ECO:0007669"/>
    <property type="project" value="TreeGrafter"/>
</dbReference>
<sequence length="313" mass="33735">MHPAFSVIFFTVASGAGFGLVVLTIALELLGGVSGLSTGWLIGALMVGVLLATAGLLSSTLHLANPRNAWRAFFRFRSSWLSREAVFSVLFYPVTLLMLLGLWTQGSLTASPWITVVALLSMLLALATVFTTGMIYASLRTIPQWNSALVPANYLLLALASGALLLTAVASLVGGAVTATAQVALLLVVIAGASKAVYYHWIGTPHGPTINTAIGMTRGRARLLEAGQSSPSFLDHEFGFEPSARDLLKLRLVVYISGFFVPFLLLITLLRTEHLLFAWLAVTLLLGGLLVERWLFFAEARHTVNLFYGRQQC</sequence>
<feature type="transmembrane region" description="Helical" evidence="1">
    <location>
        <begin position="85"/>
        <end position="104"/>
    </location>
</feature>
<dbReference type="Proteomes" id="UP001205843">
    <property type="component" value="Unassembled WGS sequence"/>
</dbReference>
<dbReference type="AlphaFoldDB" id="A0AAE3G588"/>
<proteinExistence type="predicted"/>
<dbReference type="Pfam" id="PF04976">
    <property type="entry name" value="DmsC"/>
    <property type="match status" value="1"/>
</dbReference>
<feature type="transmembrane region" description="Helical" evidence="1">
    <location>
        <begin position="276"/>
        <end position="296"/>
    </location>
</feature>
<keyword evidence="3" id="KW-1185">Reference proteome</keyword>
<evidence type="ECO:0000313" key="3">
    <source>
        <dbReference type="Proteomes" id="UP001205843"/>
    </source>
</evidence>
<reference evidence="2" key="1">
    <citation type="submission" date="2022-03" db="EMBL/GenBank/DDBJ databases">
        <title>Genomic Encyclopedia of Type Strains, Phase III (KMG-III): the genomes of soil and plant-associated and newly described type strains.</title>
        <authorList>
            <person name="Whitman W."/>
        </authorList>
    </citation>
    <scope>NUCLEOTIDE SEQUENCE</scope>
    <source>
        <strain evidence="2">ANL 6-2</strain>
    </source>
</reference>
<evidence type="ECO:0000313" key="2">
    <source>
        <dbReference type="EMBL" id="MCP1675284.1"/>
    </source>
</evidence>
<protein>
    <submittedName>
        <fullName evidence="2">DMSO reductase anchor subunit</fullName>
    </submittedName>
</protein>
<gene>
    <name evidence="2" type="ORF">J2T57_002432</name>
</gene>
<accession>A0AAE3G588</accession>
<keyword evidence="1" id="KW-0812">Transmembrane</keyword>
<dbReference type="GO" id="GO:0009390">
    <property type="term" value="C:dimethyl sulfoxide reductase complex"/>
    <property type="evidence" value="ECO:0007669"/>
    <property type="project" value="TreeGrafter"/>
</dbReference>
<dbReference type="GO" id="GO:0019645">
    <property type="term" value="P:anaerobic electron transport chain"/>
    <property type="evidence" value="ECO:0007669"/>
    <property type="project" value="InterPro"/>
</dbReference>
<feature type="transmembrane region" description="Helical" evidence="1">
    <location>
        <begin position="110"/>
        <end position="136"/>
    </location>
</feature>
<dbReference type="EMBL" id="JALJXV010000005">
    <property type="protein sequence ID" value="MCP1675284.1"/>
    <property type="molecule type" value="Genomic_DNA"/>
</dbReference>
<dbReference type="PANTHER" id="PTHR38095">
    <property type="entry name" value="ANAEROBIC DIMETHYL SULFOXIDE REDUCTASE CHAIN YNFH"/>
    <property type="match status" value="1"/>
</dbReference>
<dbReference type="PANTHER" id="PTHR38095:SF1">
    <property type="entry name" value="ANAEROBIC DIMETHYL SULFOXIDE REDUCTASE CHAIN YNFH"/>
    <property type="match status" value="1"/>
</dbReference>
<dbReference type="InterPro" id="IPR007059">
    <property type="entry name" value="DmsC"/>
</dbReference>
<feature type="transmembrane region" description="Helical" evidence="1">
    <location>
        <begin position="7"/>
        <end position="27"/>
    </location>
</feature>
<feature type="transmembrane region" description="Helical" evidence="1">
    <location>
        <begin position="39"/>
        <end position="64"/>
    </location>
</feature>
<name>A0AAE3G588_9GAMM</name>
<dbReference type="RefSeq" id="WP_253478498.1">
    <property type="nucleotide sequence ID" value="NZ_JALJXV010000005.1"/>
</dbReference>
<evidence type="ECO:0000256" key="1">
    <source>
        <dbReference type="SAM" id="Phobius"/>
    </source>
</evidence>
<feature type="transmembrane region" description="Helical" evidence="1">
    <location>
        <begin position="179"/>
        <end position="198"/>
    </location>
</feature>
<feature type="transmembrane region" description="Helical" evidence="1">
    <location>
        <begin position="148"/>
        <end position="173"/>
    </location>
</feature>
<comment type="caution">
    <text evidence="2">The sequence shown here is derived from an EMBL/GenBank/DDBJ whole genome shotgun (WGS) entry which is preliminary data.</text>
</comment>